<feature type="region of interest" description="Disordered" evidence="1">
    <location>
        <begin position="1"/>
        <end position="24"/>
    </location>
</feature>
<reference evidence="2 3" key="1">
    <citation type="submission" date="2015-01" db="EMBL/GenBank/DDBJ databases">
        <title>The Genome Sequence of Exophiala spinifera CBS89968.</title>
        <authorList>
            <consortium name="The Broad Institute Genomics Platform"/>
            <person name="Cuomo C."/>
            <person name="de Hoog S."/>
            <person name="Gorbushina A."/>
            <person name="Stielow B."/>
            <person name="Teixiera M."/>
            <person name="Abouelleil A."/>
            <person name="Chapman S.B."/>
            <person name="Priest M."/>
            <person name="Young S.K."/>
            <person name="Wortman J."/>
            <person name="Nusbaum C."/>
            <person name="Birren B."/>
        </authorList>
    </citation>
    <scope>NUCLEOTIDE SEQUENCE [LARGE SCALE GENOMIC DNA]</scope>
    <source>
        <strain evidence="2 3">CBS 89968</strain>
    </source>
</reference>
<accession>A0A0D2AV45</accession>
<dbReference type="VEuPathDB" id="FungiDB:PV08_11532"/>
<proteinExistence type="predicted"/>
<organism evidence="2 3">
    <name type="scientific">Exophiala spinifera</name>
    <dbReference type="NCBI Taxonomy" id="91928"/>
    <lineage>
        <taxon>Eukaryota</taxon>
        <taxon>Fungi</taxon>
        <taxon>Dikarya</taxon>
        <taxon>Ascomycota</taxon>
        <taxon>Pezizomycotina</taxon>
        <taxon>Eurotiomycetes</taxon>
        <taxon>Chaetothyriomycetidae</taxon>
        <taxon>Chaetothyriales</taxon>
        <taxon>Herpotrichiellaceae</taxon>
        <taxon>Exophiala</taxon>
    </lineage>
</organism>
<dbReference type="AlphaFoldDB" id="A0A0D2AV45"/>
<evidence type="ECO:0000313" key="2">
    <source>
        <dbReference type="EMBL" id="KIW10568.1"/>
    </source>
</evidence>
<evidence type="ECO:0000256" key="1">
    <source>
        <dbReference type="SAM" id="MobiDB-lite"/>
    </source>
</evidence>
<dbReference type="EMBL" id="KN847500">
    <property type="protein sequence ID" value="KIW10568.1"/>
    <property type="molecule type" value="Genomic_DNA"/>
</dbReference>
<keyword evidence="3" id="KW-1185">Reference proteome</keyword>
<dbReference type="Proteomes" id="UP000053328">
    <property type="component" value="Unassembled WGS sequence"/>
</dbReference>
<dbReference type="GeneID" id="27338615"/>
<evidence type="ECO:0000313" key="3">
    <source>
        <dbReference type="Proteomes" id="UP000053328"/>
    </source>
</evidence>
<name>A0A0D2AV45_9EURO</name>
<dbReference type="RefSeq" id="XP_016230784.1">
    <property type="nucleotide sequence ID" value="XM_016385840.1"/>
</dbReference>
<protein>
    <submittedName>
        <fullName evidence="2">Uncharacterized protein</fullName>
    </submittedName>
</protein>
<sequence>MSSRYGLPQPGNPEEAIRRSGMADVQSDADWRKAEFATDFGEAKSEPPIESEAFLIQKNGTINPARLACSKCAANSYRPLYLQTDYLITFLDKVPQGY</sequence>
<dbReference type="HOGENOM" id="CLU_2333622_0_0_1"/>
<gene>
    <name evidence="2" type="ORF">PV08_11532</name>
</gene>